<evidence type="ECO:0000313" key="2">
    <source>
        <dbReference type="Proteomes" id="UP000515163"/>
    </source>
</evidence>
<accession>A0A6P8IQ91</accession>
<dbReference type="AlphaFoldDB" id="A0A6P8IQ91"/>
<protein>
    <submittedName>
        <fullName evidence="3">Uncharacterized protein LOC116303642</fullName>
    </submittedName>
</protein>
<organism evidence="2 3">
    <name type="scientific">Actinia tenebrosa</name>
    <name type="common">Australian red waratah sea anemone</name>
    <dbReference type="NCBI Taxonomy" id="6105"/>
    <lineage>
        <taxon>Eukaryota</taxon>
        <taxon>Metazoa</taxon>
        <taxon>Cnidaria</taxon>
        <taxon>Anthozoa</taxon>
        <taxon>Hexacorallia</taxon>
        <taxon>Actiniaria</taxon>
        <taxon>Actiniidae</taxon>
        <taxon>Actinia</taxon>
    </lineage>
</organism>
<reference evidence="3" key="1">
    <citation type="submission" date="2025-08" db="UniProtKB">
        <authorList>
            <consortium name="RefSeq"/>
        </authorList>
    </citation>
    <scope>IDENTIFICATION</scope>
    <source>
        <tissue evidence="3">Tentacle</tissue>
    </source>
</reference>
<dbReference type="OrthoDB" id="5958529at2759"/>
<dbReference type="RefSeq" id="XP_031569079.1">
    <property type="nucleotide sequence ID" value="XM_031713219.1"/>
</dbReference>
<dbReference type="GeneID" id="116303642"/>
<feature type="region of interest" description="Disordered" evidence="1">
    <location>
        <begin position="347"/>
        <end position="367"/>
    </location>
</feature>
<dbReference type="InParanoid" id="A0A6P8IQ91"/>
<proteinExistence type="predicted"/>
<evidence type="ECO:0000313" key="3">
    <source>
        <dbReference type="RefSeq" id="XP_031569079.1"/>
    </source>
</evidence>
<feature type="compositionally biased region" description="Pro residues" evidence="1">
    <location>
        <begin position="351"/>
        <end position="363"/>
    </location>
</feature>
<name>A0A6P8IQ91_ACTTE</name>
<dbReference type="Proteomes" id="UP000515163">
    <property type="component" value="Unplaced"/>
</dbReference>
<keyword evidence="2" id="KW-1185">Reference proteome</keyword>
<sequence length="382" mass="44022">MPVYASTNGTRLLSKRRSLHQRSTTRANCLLTKQRNNALELHSRLVGEFHRQSKLQELDKKECYTAWFPLLSKQTDEQNPPQKLSTLRTNITHFKPIKKRVSSATEVGPKVICDRRYILDDSRLCRHFCELLGPNLCIDCTRLKERLDALRENEKPLASLHLERDPFTALVCSHYYDKECENDESDEEVIVSDLSDHEDLDLDAEILRKQSPVSKVYFSASPPGREDSGYSSRVSYIKDLTRPQSCASLLRSFPTTPSTPIRREKTRVRETRTQDSLVPLSPTREESLDVYGFTKTLEKLQKRKEVLGLDNKWPRERVNSPKVSWQKTPVEPILMELKLINFTQYDKLGYEPPPPEPEPPEPVIPTDEFGFPLMDALQISPS</sequence>
<dbReference type="KEGG" id="aten:116303642"/>
<evidence type="ECO:0000256" key="1">
    <source>
        <dbReference type="SAM" id="MobiDB-lite"/>
    </source>
</evidence>
<gene>
    <name evidence="3" type="primary">LOC116303642</name>
</gene>